<dbReference type="PANTHER" id="PTHR11581">
    <property type="entry name" value="30S/40S RIBOSOMAL PROTEIN S4"/>
    <property type="match status" value="1"/>
</dbReference>
<keyword evidence="4" id="KW-0677">Repeat</keyword>
<dbReference type="PROSITE" id="PS51375">
    <property type="entry name" value="PPR"/>
    <property type="match status" value="1"/>
</dbReference>
<dbReference type="InterPro" id="IPR041982">
    <property type="entry name" value="Ribosomal_eS4_KOW"/>
</dbReference>
<keyword evidence="8" id="KW-0689">Ribosomal protein</keyword>
<dbReference type="PANTHER" id="PTHR11581:SF0">
    <property type="entry name" value="SMALL RIBOSOMAL SUBUNIT PROTEIN ES4"/>
    <property type="match status" value="1"/>
</dbReference>
<evidence type="ECO:0000256" key="1">
    <source>
        <dbReference type="ARBA" id="ARBA00007500"/>
    </source>
</evidence>
<dbReference type="Proteomes" id="UP000323000">
    <property type="component" value="Chromosome 12"/>
</dbReference>
<dbReference type="InterPro" id="IPR003656">
    <property type="entry name" value="Znf_BED"/>
</dbReference>
<dbReference type="OrthoDB" id="10488642at2759"/>
<keyword evidence="3" id="KW-0699">rRNA-binding</keyword>
<protein>
    <recommendedName>
        <fullName evidence="12">BED-type domain-containing protein</fullName>
    </recommendedName>
</protein>
<evidence type="ECO:0000256" key="2">
    <source>
        <dbReference type="ARBA" id="ARBA00022723"/>
    </source>
</evidence>
<evidence type="ECO:0000256" key="11">
    <source>
        <dbReference type="PROSITE-ProRule" id="PRU00708"/>
    </source>
</evidence>
<keyword evidence="14" id="KW-1185">Reference proteome</keyword>
<dbReference type="Pfam" id="PF16121">
    <property type="entry name" value="40S_S4_C"/>
    <property type="match status" value="1"/>
</dbReference>
<evidence type="ECO:0000256" key="10">
    <source>
        <dbReference type="PROSITE-ProRule" id="PRU00027"/>
    </source>
</evidence>
<dbReference type="SMART" id="SM00739">
    <property type="entry name" value="KOW"/>
    <property type="match status" value="1"/>
</dbReference>
<evidence type="ECO:0000256" key="6">
    <source>
        <dbReference type="ARBA" id="ARBA00022833"/>
    </source>
</evidence>
<dbReference type="GO" id="GO:0003735">
    <property type="term" value="F:structural constituent of ribosome"/>
    <property type="evidence" value="ECO:0007669"/>
    <property type="project" value="InterPro"/>
</dbReference>
<organism evidence="13 14">
    <name type="scientific">Acer yangbiense</name>
    <dbReference type="NCBI Taxonomy" id="1000413"/>
    <lineage>
        <taxon>Eukaryota</taxon>
        <taxon>Viridiplantae</taxon>
        <taxon>Streptophyta</taxon>
        <taxon>Embryophyta</taxon>
        <taxon>Tracheophyta</taxon>
        <taxon>Spermatophyta</taxon>
        <taxon>Magnoliopsida</taxon>
        <taxon>eudicotyledons</taxon>
        <taxon>Gunneridae</taxon>
        <taxon>Pentapetalae</taxon>
        <taxon>rosids</taxon>
        <taxon>malvids</taxon>
        <taxon>Sapindales</taxon>
        <taxon>Sapindaceae</taxon>
        <taxon>Hippocastanoideae</taxon>
        <taxon>Acereae</taxon>
        <taxon>Acer</taxon>
    </lineage>
</organism>
<dbReference type="Gene3D" id="2.40.50.740">
    <property type="match status" value="1"/>
</dbReference>
<proteinExistence type="inferred from homology"/>
<evidence type="ECO:0000256" key="4">
    <source>
        <dbReference type="ARBA" id="ARBA00022737"/>
    </source>
</evidence>
<feature type="domain" description="BED-type" evidence="12">
    <location>
        <begin position="87"/>
        <end position="141"/>
    </location>
</feature>
<dbReference type="GO" id="GO:0006412">
    <property type="term" value="P:translation"/>
    <property type="evidence" value="ECO:0007669"/>
    <property type="project" value="InterPro"/>
</dbReference>
<dbReference type="GO" id="GO:0022627">
    <property type="term" value="C:cytosolic small ribosomal subunit"/>
    <property type="evidence" value="ECO:0007669"/>
    <property type="project" value="TreeGrafter"/>
</dbReference>
<evidence type="ECO:0000256" key="5">
    <source>
        <dbReference type="ARBA" id="ARBA00022771"/>
    </source>
</evidence>
<evidence type="ECO:0000256" key="7">
    <source>
        <dbReference type="ARBA" id="ARBA00022884"/>
    </source>
</evidence>
<keyword evidence="9" id="KW-0687">Ribonucleoprotein</keyword>
<dbReference type="InterPro" id="IPR032277">
    <property type="entry name" value="Ribosomal_eS4_C"/>
</dbReference>
<dbReference type="CDD" id="cd06087">
    <property type="entry name" value="KOW_RPS4"/>
    <property type="match status" value="1"/>
</dbReference>
<dbReference type="PROSITE" id="PS50808">
    <property type="entry name" value="ZF_BED"/>
    <property type="match status" value="1"/>
</dbReference>
<name>A0A5C7GWU6_9ROSI</name>
<feature type="repeat" description="PPR" evidence="11">
    <location>
        <begin position="34"/>
        <end position="68"/>
    </location>
</feature>
<dbReference type="InterPro" id="IPR002885">
    <property type="entry name" value="PPR_rpt"/>
</dbReference>
<accession>A0A5C7GWU6</accession>
<dbReference type="GO" id="GO:0019843">
    <property type="term" value="F:rRNA binding"/>
    <property type="evidence" value="ECO:0007669"/>
    <property type="project" value="UniProtKB-KW"/>
</dbReference>
<evidence type="ECO:0000256" key="8">
    <source>
        <dbReference type="ARBA" id="ARBA00022980"/>
    </source>
</evidence>
<dbReference type="InterPro" id="IPR005824">
    <property type="entry name" value="KOW"/>
</dbReference>
<dbReference type="InterPro" id="IPR011990">
    <property type="entry name" value="TPR-like_helical_dom_sf"/>
</dbReference>
<evidence type="ECO:0000313" key="13">
    <source>
        <dbReference type="EMBL" id="TXG48967.1"/>
    </source>
</evidence>
<dbReference type="Pfam" id="PF00900">
    <property type="entry name" value="Ribosomal_S4e"/>
    <property type="match status" value="1"/>
</dbReference>
<comment type="caution">
    <text evidence="13">The sequence shown here is derived from an EMBL/GenBank/DDBJ whole genome shotgun (WGS) entry which is preliminary data.</text>
</comment>
<dbReference type="GO" id="GO:0003677">
    <property type="term" value="F:DNA binding"/>
    <property type="evidence" value="ECO:0007669"/>
    <property type="project" value="InterPro"/>
</dbReference>
<reference evidence="14" key="1">
    <citation type="journal article" date="2019" name="Gigascience">
        <title>De novo genome assembly of the endangered Acer yangbiense, a plant species with extremely small populations endemic to Yunnan Province, China.</title>
        <authorList>
            <person name="Yang J."/>
            <person name="Wariss H.M."/>
            <person name="Tao L."/>
            <person name="Zhang R."/>
            <person name="Yun Q."/>
            <person name="Hollingsworth P."/>
            <person name="Dao Z."/>
            <person name="Luo G."/>
            <person name="Guo H."/>
            <person name="Ma Y."/>
            <person name="Sun W."/>
        </authorList>
    </citation>
    <scope>NUCLEOTIDE SEQUENCE [LARGE SCALE GENOMIC DNA]</scope>
    <source>
        <strain evidence="14">cv. Malutang</strain>
    </source>
</reference>
<evidence type="ECO:0000259" key="12">
    <source>
        <dbReference type="PROSITE" id="PS50808"/>
    </source>
</evidence>
<keyword evidence="2" id="KW-0479">Metal-binding</keyword>
<dbReference type="FunFam" id="2.30.30.30:FF:000005">
    <property type="entry name" value="40S ribosomal protein S4"/>
    <property type="match status" value="1"/>
</dbReference>
<dbReference type="InterPro" id="IPR038237">
    <property type="entry name" value="Ribosomal_eS4_central_sf"/>
</dbReference>
<keyword evidence="6" id="KW-0862">Zinc</keyword>
<dbReference type="EMBL" id="VAHF01000012">
    <property type="protein sequence ID" value="TXG48967.1"/>
    <property type="molecule type" value="Genomic_DNA"/>
</dbReference>
<sequence>MYVVLIKGPAANPKSYADVQKHLLEMMGNGMHPNVATYNAIFEGFVRELKIKEAHQFLRKMKIKDYPEPKRPGLWRNHLHSLWKQTYRKDQAWKYRVEVEMDEQKGYKYLQCKLCDKILKGWVYRMKEHLASIHGNVVPCTNVTLKDLEGNKQGLDKEARENTCMDIARFFYENGRAFNVASSPSFVNMLRSVGNYGRDLKEPTTHELSTTLLMAEEVNTQSIVDEVRKHMDSNIGVHYVGWVEGYERKTIVKLPRKQSIWHSVLKFKLCKVRSVQFGQKGIPYLNTYDGRTIRYPDPLIKANDTIKLDLETNKITDFIKFDVGNVVMVTGGRNRGRVGIIKNREKQKGSFETVHIQDALGHEFATRLGNVYTIGKGSKPWVSLPKGKGIKLSIIEEARKRQAQATATTA</sequence>
<dbReference type="Gene3D" id="2.30.30.30">
    <property type="match status" value="1"/>
</dbReference>
<dbReference type="InterPro" id="IPR014722">
    <property type="entry name" value="Rib_uL2_dom2"/>
</dbReference>
<comment type="similarity">
    <text evidence="1">Belongs to the eukaryotic ribosomal protein eS4 family.</text>
</comment>
<keyword evidence="7" id="KW-0694">RNA-binding</keyword>
<dbReference type="InterPro" id="IPR000876">
    <property type="entry name" value="Ribosomal_eS4"/>
</dbReference>
<dbReference type="FunFam" id="2.40.50.740:FF:000001">
    <property type="entry name" value="40S ribosomal protein S4"/>
    <property type="match status" value="1"/>
</dbReference>
<keyword evidence="5 10" id="KW-0863">Zinc-finger</keyword>
<dbReference type="AlphaFoldDB" id="A0A5C7GWU6"/>
<dbReference type="InterPro" id="IPR013845">
    <property type="entry name" value="Ribosomal_eS4_central_region"/>
</dbReference>
<dbReference type="Gene3D" id="1.25.40.10">
    <property type="entry name" value="Tetratricopeptide repeat domain"/>
    <property type="match status" value="1"/>
</dbReference>
<dbReference type="Pfam" id="PF00467">
    <property type="entry name" value="KOW"/>
    <property type="match status" value="1"/>
</dbReference>
<evidence type="ECO:0000256" key="9">
    <source>
        <dbReference type="ARBA" id="ARBA00023274"/>
    </source>
</evidence>
<gene>
    <name evidence="13" type="ORF">EZV62_024842</name>
</gene>
<dbReference type="GO" id="GO:0008270">
    <property type="term" value="F:zinc ion binding"/>
    <property type="evidence" value="ECO:0007669"/>
    <property type="project" value="UniProtKB-KW"/>
</dbReference>
<evidence type="ECO:0000313" key="14">
    <source>
        <dbReference type="Proteomes" id="UP000323000"/>
    </source>
</evidence>
<evidence type="ECO:0000256" key="3">
    <source>
        <dbReference type="ARBA" id="ARBA00022730"/>
    </source>
</evidence>